<keyword evidence="4 8" id="KW-0805">Transcription regulation</keyword>
<dbReference type="GO" id="GO:0006357">
    <property type="term" value="P:regulation of transcription by RNA polymerase II"/>
    <property type="evidence" value="ECO:0007669"/>
    <property type="project" value="InterPro"/>
</dbReference>
<organism evidence="10 11">
    <name type="scientific">Exidia glandulosa HHB12029</name>
    <dbReference type="NCBI Taxonomy" id="1314781"/>
    <lineage>
        <taxon>Eukaryota</taxon>
        <taxon>Fungi</taxon>
        <taxon>Dikarya</taxon>
        <taxon>Basidiomycota</taxon>
        <taxon>Agaricomycotina</taxon>
        <taxon>Agaricomycetes</taxon>
        <taxon>Auriculariales</taxon>
        <taxon>Exidiaceae</taxon>
        <taxon>Exidia</taxon>
    </lineage>
</organism>
<proteinExistence type="inferred from homology"/>
<dbReference type="PANTHER" id="PTHR13114:SF7">
    <property type="entry name" value="MEDIATOR OF RNA POLYMERASE II TRANSCRIPTION SUBUNIT 17"/>
    <property type="match status" value="1"/>
</dbReference>
<dbReference type="Pfam" id="PF10156">
    <property type="entry name" value="Med17"/>
    <property type="match status" value="1"/>
</dbReference>
<dbReference type="GO" id="GO:0016592">
    <property type="term" value="C:mediator complex"/>
    <property type="evidence" value="ECO:0007669"/>
    <property type="project" value="InterPro"/>
</dbReference>
<gene>
    <name evidence="8" type="primary">MED17</name>
    <name evidence="10" type="ORF">EXIGLDRAFT_653078</name>
</gene>
<dbReference type="GO" id="GO:0070847">
    <property type="term" value="C:core mediator complex"/>
    <property type="evidence" value="ECO:0007669"/>
    <property type="project" value="TreeGrafter"/>
</dbReference>
<evidence type="ECO:0000313" key="11">
    <source>
        <dbReference type="Proteomes" id="UP000077266"/>
    </source>
</evidence>
<feature type="region of interest" description="Disordered" evidence="9">
    <location>
        <begin position="73"/>
        <end position="111"/>
    </location>
</feature>
<evidence type="ECO:0000256" key="8">
    <source>
        <dbReference type="RuleBase" id="RU364140"/>
    </source>
</evidence>
<dbReference type="GO" id="GO:0003712">
    <property type="term" value="F:transcription coregulator activity"/>
    <property type="evidence" value="ECO:0007669"/>
    <property type="project" value="InterPro"/>
</dbReference>
<dbReference type="EMBL" id="KV426151">
    <property type="protein sequence ID" value="KZV86595.1"/>
    <property type="molecule type" value="Genomic_DNA"/>
</dbReference>
<evidence type="ECO:0000256" key="1">
    <source>
        <dbReference type="ARBA" id="ARBA00004123"/>
    </source>
</evidence>
<keyword evidence="8" id="KW-0010">Activator</keyword>
<dbReference type="InParanoid" id="A0A165ECG9"/>
<reference evidence="10 11" key="1">
    <citation type="journal article" date="2016" name="Mol. Biol. Evol.">
        <title>Comparative Genomics of Early-Diverging Mushroom-Forming Fungi Provides Insights into the Origins of Lignocellulose Decay Capabilities.</title>
        <authorList>
            <person name="Nagy L.G."/>
            <person name="Riley R."/>
            <person name="Tritt A."/>
            <person name="Adam C."/>
            <person name="Daum C."/>
            <person name="Floudas D."/>
            <person name="Sun H."/>
            <person name="Yadav J.S."/>
            <person name="Pangilinan J."/>
            <person name="Larsson K.H."/>
            <person name="Matsuura K."/>
            <person name="Barry K."/>
            <person name="Labutti K."/>
            <person name="Kuo R."/>
            <person name="Ohm R.A."/>
            <person name="Bhattacharya S.S."/>
            <person name="Shirouzu T."/>
            <person name="Yoshinaga Y."/>
            <person name="Martin F.M."/>
            <person name="Grigoriev I.V."/>
            <person name="Hibbett D.S."/>
        </authorList>
    </citation>
    <scope>NUCLEOTIDE SEQUENCE [LARGE SCALE GENOMIC DNA]</scope>
    <source>
        <strain evidence="10 11">HHB12029</strain>
    </source>
</reference>
<feature type="compositionally biased region" description="Acidic residues" evidence="9">
    <location>
        <begin position="80"/>
        <end position="94"/>
    </location>
</feature>
<dbReference type="InterPro" id="IPR019313">
    <property type="entry name" value="Mediator_Med17"/>
</dbReference>
<dbReference type="AlphaFoldDB" id="A0A165ECG9"/>
<protein>
    <recommendedName>
        <fullName evidence="3 8">Mediator of RNA polymerase II transcription subunit 17</fullName>
    </recommendedName>
    <alternativeName>
        <fullName evidence="7 8">Mediator complex subunit 17</fullName>
    </alternativeName>
</protein>
<comment type="function">
    <text evidence="8">Component of the Mediator complex, a coactivator involved in the regulated transcription of nearly all RNA polymerase II-dependent genes. Mediator functions as a bridge to convey information from gene-specific regulatory proteins to the basal RNA polymerase II transcription machinery. Mediator is recruited to promoters by direct interactions with regulatory proteins and serves as a scaffold for the assembly of a functional preinitiation complex with RNA polymerase II and the general transcription factors.</text>
</comment>
<evidence type="ECO:0000256" key="9">
    <source>
        <dbReference type="SAM" id="MobiDB-lite"/>
    </source>
</evidence>
<evidence type="ECO:0000313" key="10">
    <source>
        <dbReference type="EMBL" id="KZV86595.1"/>
    </source>
</evidence>
<dbReference type="OrthoDB" id="10251234at2759"/>
<keyword evidence="6 8" id="KW-0539">Nucleus</keyword>
<accession>A0A165ECG9</accession>
<dbReference type="PANTHER" id="PTHR13114">
    <property type="entry name" value="MEDIATOR OF RNA POLYMERASE II TRANSCRIPTION SUBUNIT 17"/>
    <property type="match status" value="1"/>
</dbReference>
<name>A0A165ECG9_EXIGL</name>
<evidence type="ECO:0000256" key="4">
    <source>
        <dbReference type="ARBA" id="ARBA00023015"/>
    </source>
</evidence>
<keyword evidence="5 8" id="KW-0804">Transcription</keyword>
<evidence type="ECO:0000256" key="3">
    <source>
        <dbReference type="ARBA" id="ARBA00019610"/>
    </source>
</evidence>
<evidence type="ECO:0000256" key="7">
    <source>
        <dbReference type="ARBA" id="ARBA00032014"/>
    </source>
</evidence>
<evidence type="ECO:0000256" key="6">
    <source>
        <dbReference type="ARBA" id="ARBA00023242"/>
    </source>
</evidence>
<comment type="subunit">
    <text evidence="8">Component of the Mediator complex.</text>
</comment>
<comment type="subcellular location">
    <subcellularLocation>
        <location evidence="1 8">Nucleus</location>
    </subcellularLocation>
</comment>
<feature type="compositionally biased region" description="Basic and acidic residues" evidence="9">
    <location>
        <begin position="95"/>
        <end position="111"/>
    </location>
</feature>
<comment type="similarity">
    <text evidence="2 8">Belongs to the Mediator complex subunit 17 family.</text>
</comment>
<dbReference type="Proteomes" id="UP000077266">
    <property type="component" value="Unassembled WGS sequence"/>
</dbReference>
<dbReference type="STRING" id="1314781.A0A165ECG9"/>
<sequence length="645" mass="70475">MTEEPPYKKLRLSLEQPYKDDGGERILQLLDIAPDGERVYKPREEPVARLGDNLTRVIRERGIDFFEKYKPDGAWRDAEPSEADASDSDTDVEPDAAKSKARDGDDKQRPMTVDELHAMRTEMIPHLYTAMGEMSLARDLLALVSSATPSGPLAPLAQPSPMPNLPAGTLTGSTVSNPPPLPSVAQFNAQLTLGAKDNALRQASEVLRNAADTMERTRKRDESYWVDALTARAANWSLVPAPLPPGAPTGKNADKTARDFIISFGLEEAPLEFRRRAMAYLSAVDNDGSPLVFQHRQKMRLRIALSREEADGTKNVSYNSLHAPDDSDVNSILKYAQQELIEQEVFHELFREAEKFPSGDTRVSERLISVSVAHTMQLSFTLVPSATCNNSDEEPSSPLCDLIHAALKLLLLRRHSFVKKQRSSTSTSLTAPTTAPIQAPPPKILQPIIDLIQYQSFCDRIANELRKVCAALWAVGVHAKMRMTRVGESGNDLVALLDSPDGSIGGEAVLRVAHRPTFRLTFQSPAMLVAQTSQANVTISSIAQLAQVLHDEVKLAVLERICDIGKATCGDPKALWFVDGVSSRTMGRWGGHSATFQMSLESGAVVADAWTIRSGVTTAVNVAYSPAAGQLLDWATGIVRNLSAQ</sequence>
<evidence type="ECO:0000256" key="5">
    <source>
        <dbReference type="ARBA" id="ARBA00023163"/>
    </source>
</evidence>
<evidence type="ECO:0000256" key="2">
    <source>
        <dbReference type="ARBA" id="ARBA00005635"/>
    </source>
</evidence>
<keyword evidence="11" id="KW-1185">Reference proteome</keyword>